<dbReference type="Pfam" id="PF12046">
    <property type="entry name" value="CCB1"/>
    <property type="match status" value="1"/>
</dbReference>
<dbReference type="EMBL" id="PVWJ01000026">
    <property type="protein sequence ID" value="PSB03704.1"/>
    <property type="molecule type" value="Genomic_DNA"/>
</dbReference>
<keyword evidence="1" id="KW-1133">Transmembrane helix</keyword>
<reference evidence="2 3" key="2">
    <citation type="submission" date="2018-03" db="EMBL/GenBank/DDBJ databases">
        <title>The ancient ancestry and fast evolution of plastids.</title>
        <authorList>
            <person name="Moore K.R."/>
            <person name="Magnabosco C."/>
            <person name="Momper L."/>
            <person name="Gold D.A."/>
            <person name="Bosak T."/>
            <person name="Fournier G.P."/>
        </authorList>
    </citation>
    <scope>NUCLEOTIDE SEQUENCE [LARGE SCALE GENOMIC DNA]</scope>
    <source>
        <strain evidence="2 3">CCAP 1448/3</strain>
    </source>
</reference>
<accession>A0A2T1C642</accession>
<keyword evidence="1" id="KW-0472">Membrane</keyword>
<dbReference type="PANTHER" id="PTHR35302">
    <property type="match status" value="1"/>
</dbReference>
<reference evidence="2 3" key="1">
    <citation type="submission" date="2018-02" db="EMBL/GenBank/DDBJ databases">
        <authorList>
            <person name="Cohen D.B."/>
            <person name="Kent A.D."/>
        </authorList>
    </citation>
    <scope>NUCLEOTIDE SEQUENCE [LARGE SCALE GENOMIC DNA]</scope>
    <source>
        <strain evidence="2 3">CCAP 1448/3</strain>
    </source>
</reference>
<feature type="transmembrane region" description="Helical" evidence="1">
    <location>
        <begin position="112"/>
        <end position="129"/>
    </location>
</feature>
<sequence length="177" mass="19786">MDTTVLSSTFLLTILSAIGLVFFIRASVKERSTQLQLIAERSEDLLLPELEQYFLTRAYGLDTVDPSSQLVTFKGFVRPSWFLAIFLTTLAACGLVCLGLILGFLYPPVGNRFLLLILLAPLAAIFYWSRAGRIEYVSLKVEKLASTAEKSQTLITVTGHRDELRILQQSLQLRSVN</sequence>
<dbReference type="RefSeq" id="WP_106287973.1">
    <property type="nucleotide sequence ID" value="NZ_CAWNTC010000246.1"/>
</dbReference>
<proteinExistence type="predicted"/>
<keyword evidence="1" id="KW-0812">Transmembrane</keyword>
<comment type="caution">
    <text evidence="2">The sequence shown here is derived from an EMBL/GenBank/DDBJ whole genome shotgun (WGS) entry which is preliminary data.</text>
</comment>
<protein>
    <submittedName>
        <fullName evidence="2">Cofactor assembly of complex C subunit B</fullName>
    </submittedName>
</protein>
<feature type="transmembrane region" description="Helical" evidence="1">
    <location>
        <begin position="6"/>
        <end position="24"/>
    </location>
</feature>
<dbReference type="AlphaFoldDB" id="A0A2T1C642"/>
<feature type="transmembrane region" description="Helical" evidence="1">
    <location>
        <begin position="81"/>
        <end position="106"/>
    </location>
</feature>
<keyword evidence="3" id="KW-1185">Reference proteome</keyword>
<evidence type="ECO:0000256" key="1">
    <source>
        <dbReference type="SAM" id="Phobius"/>
    </source>
</evidence>
<dbReference type="PANTHER" id="PTHR35302:SF1">
    <property type="entry name" value="PROTEIN COFACTOR ASSEMBLY OF COMPLEX C SUBUNIT B CCB1, CHLOROPLASTIC"/>
    <property type="match status" value="1"/>
</dbReference>
<name>A0A2T1C642_9CYAN</name>
<organism evidence="2 3">
    <name type="scientific">Merismopedia glauca CCAP 1448/3</name>
    <dbReference type="NCBI Taxonomy" id="1296344"/>
    <lineage>
        <taxon>Bacteria</taxon>
        <taxon>Bacillati</taxon>
        <taxon>Cyanobacteriota</taxon>
        <taxon>Cyanophyceae</taxon>
        <taxon>Synechococcales</taxon>
        <taxon>Merismopediaceae</taxon>
        <taxon>Merismopedia</taxon>
    </lineage>
</organism>
<dbReference type="Proteomes" id="UP000238762">
    <property type="component" value="Unassembled WGS sequence"/>
</dbReference>
<dbReference type="OrthoDB" id="513241at2"/>
<evidence type="ECO:0000313" key="2">
    <source>
        <dbReference type="EMBL" id="PSB03704.1"/>
    </source>
</evidence>
<gene>
    <name evidence="2" type="ORF">C7B64_07255</name>
</gene>
<evidence type="ECO:0000313" key="3">
    <source>
        <dbReference type="Proteomes" id="UP000238762"/>
    </source>
</evidence>
<dbReference type="InterPro" id="IPR021919">
    <property type="entry name" value="CCB1"/>
</dbReference>